<dbReference type="AlphaFoldDB" id="A0A7M3VHV5"/>
<dbReference type="InterPro" id="IPR029044">
    <property type="entry name" value="Nucleotide-diphossugar_trans"/>
</dbReference>
<feature type="domain" description="Glycosyltransferase 2-like" evidence="1">
    <location>
        <begin position="12"/>
        <end position="164"/>
    </location>
</feature>
<dbReference type="PANTHER" id="PTHR22916">
    <property type="entry name" value="GLYCOSYLTRANSFERASE"/>
    <property type="match status" value="1"/>
</dbReference>
<dbReference type="Pfam" id="PF00535">
    <property type="entry name" value="Glycos_transf_2"/>
    <property type="match status" value="1"/>
</dbReference>
<keyword evidence="2" id="KW-0808">Transferase</keyword>
<dbReference type="PANTHER" id="PTHR22916:SF3">
    <property type="entry name" value="UDP-GLCNAC:BETAGAL BETA-1,3-N-ACETYLGLUCOSAMINYLTRANSFERASE-LIKE PROTEIN 1"/>
    <property type="match status" value="1"/>
</dbReference>
<organism evidence="2">
    <name type="scientific">Vibrio parahaemolyticus</name>
    <dbReference type="NCBI Taxonomy" id="670"/>
    <lineage>
        <taxon>Bacteria</taxon>
        <taxon>Pseudomonadati</taxon>
        <taxon>Pseudomonadota</taxon>
        <taxon>Gammaproteobacteria</taxon>
        <taxon>Vibrionales</taxon>
        <taxon>Vibrionaceae</taxon>
        <taxon>Vibrio</taxon>
    </lineage>
</organism>
<sequence length="257" mass="29808">MSSIEQQTVKVSIITATFNSESTILETYRSLSTQSYDNWEWLVTDDCSTDKTLSILKTLARDDSRIQVFKNEVNSGAAVSRNKSLSHVSGDYIAFIDSDDLWCDIKLENQLSYMLMKDLDFTFTAYNLIDEEGRDRGKLVDKDNVPHVDYKDMLKKKATMGCSTVMVKAASFRGIEMPLLRTGQDYATWLVYLKRVDRAYLLNEVLTSYRIVPGSISRNKYKKAKRQWEIYRIQESLGFVESCYCFVFYAYRAVFRR</sequence>
<dbReference type="GO" id="GO:0016758">
    <property type="term" value="F:hexosyltransferase activity"/>
    <property type="evidence" value="ECO:0007669"/>
    <property type="project" value="UniProtKB-ARBA"/>
</dbReference>
<dbReference type="EMBL" id="MT898008">
    <property type="protein sequence ID" value="QOS14850.1"/>
    <property type="molecule type" value="Genomic_DNA"/>
</dbReference>
<name>A0A7M3VHV5_VIBPH</name>
<keyword evidence="2" id="KW-0328">Glycosyltransferase</keyword>
<accession>A0A7M3VHV5</accession>
<dbReference type="EC" id="2.4.-.-" evidence="2"/>
<dbReference type="Gene3D" id="3.90.550.10">
    <property type="entry name" value="Spore Coat Polysaccharide Biosynthesis Protein SpsA, Chain A"/>
    <property type="match status" value="1"/>
</dbReference>
<dbReference type="SUPFAM" id="SSF53448">
    <property type="entry name" value="Nucleotide-diphospho-sugar transferases"/>
    <property type="match status" value="1"/>
</dbReference>
<proteinExistence type="predicted"/>
<evidence type="ECO:0000259" key="1">
    <source>
        <dbReference type="Pfam" id="PF00535"/>
    </source>
</evidence>
<dbReference type="InterPro" id="IPR001173">
    <property type="entry name" value="Glyco_trans_2-like"/>
</dbReference>
<dbReference type="RefSeq" id="WP_258665779.1">
    <property type="nucleotide sequence ID" value="NZ_JASAMG010000003.1"/>
</dbReference>
<gene>
    <name evidence="2" type="primary">tuaG</name>
    <name evidence="2" type="ORF">VP153_00025</name>
</gene>
<protein>
    <submittedName>
        <fullName evidence="2">Putative teichuronic acid biosynthesis glycosyltransferase TuaG</fullName>
        <ecNumber evidence="2">2.4.-.-</ecNumber>
    </submittedName>
</protein>
<reference evidence="2" key="1">
    <citation type="submission" date="2020-08" db="EMBL/GenBank/DDBJ databases">
        <title>Genetic structure, function and evolution of capsule biosynthesis loci in Vibrio parahaemolyticus.</title>
        <authorList>
            <person name="Li L."/>
            <person name="Bian S."/>
        </authorList>
    </citation>
    <scope>NUCLEOTIDE SEQUENCE</scope>
    <source>
        <strain evidence="2">VP153</strain>
    </source>
</reference>
<evidence type="ECO:0000313" key="2">
    <source>
        <dbReference type="EMBL" id="QOS14850.1"/>
    </source>
</evidence>